<evidence type="ECO:0008006" key="3">
    <source>
        <dbReference type="Google" id="ProtNLM"/>
    </source>
</evidence>
<protein>
    <recommendedName>
        <fullName evidence="3">HEPN domain-containing protein</fullName>
    </recommendedName>
</protein>
<accession>A0A366WRJ0</accession>
<proteinExistence type="predicted"/>
<evidence type="ECO:0000313" key="2">
    <source>
        <dbReference type="Proteomes" id="UP000252706"/>
    </source>
</evidence>
<dbReference type="EMBL" id="QOCE01000038">
    <property type="protein sequence ID" value="RBW52858.1"/>
    <property type="molecule type" value="Genomic_DNA"/>
</dbReference>
<dbReference type="AlphaFoldDB" id="A0A366WRJ0"/>
<dbReference type="Proteomes" id="UP000252706">
    <property type="component" value="Unassembled WGS sequence"/>
</dbReference>
<evidence type="ECO:0000313" key="1">
    <source>
        <dbReference type="EMBL" id="RBW52858.1"/>
    </source>
</evidence>
<dbReference type="RefSeq" id="WP_113824575.1">
    <property type="nucleotide sequence ID" value="NZ_QOCE01000038.1"/>
</dbReference>
<dbReference type="OrthoDB" id="7859083at2"/>
<organism evidence="1 2">
    <name type="scientific">Phaeobacter gallaeciensis</name>
    <dbReference type="NCBI Taxonomy" id="60890"/>
    <lineage>
        <taxon>Bacteria</taxon>
        <taxon>Pseudomonadati</taxon>
        <taxon>Pseudomonadota</taxon>
        <taxon>Alphaproteobacteria</taxon>
        <taxon>Rhodobacterales</taxon>
        <taxon>Roseobacteraceae</taxon>
        <taxon>Phaeobacter</taxon>
    </lineage>
</organism>
<sequence>MKTDIEIIIDWLYYADSYFNACKLLHPTTNYGTTANSFENVSDRVFRVGPVYHNLGLATELTFKAALLLSGSTKDELRKSGHDLEVLFTKVSKCRDLTNTNDTAFSAAVAIGPPDDMLERLEKSGQPSAAWYLLATHVRSLSSNYNIFVGDHEITSDERHRARYAASDRAYKEVCVEVVMAGLDVLLTELYDEFSLRRTETRIR</sequence>
<comment type="caution">
    <text evidence="1">The sequence shown here is derived from an EMBL/GenBank/DDBJ whole genome shotgun (WGS) entry which is preliminary data.</text>
</comment>
<reference evidence="1 2" key="1">
    <citation type="submission" date="2018-07" db="EMBL/GenBank/DDBJ databases">
        <title>Modular assembly of carbohydrate-degrading microbial communities in the ocean.</title>
        <authorList>
            <person name="Enke T.N."/>
            <person name="Datta M.S."/>
            <person name="Schwartzman J.A."/>
            <person name="Cermak N."/>
            <person name="Schmitz D.A."/>
            <person name="Barrere J."/>
            <person name="Cordero O.X."/>
        </authorList>
    </citation>
    <scope>NUCLEOTIDE SEQUENCE [LARGE SCALE GENOMIC DNA]</scope>
    <source>
        <strain evidence="1 2">C3M10</strain>
    </source>
</reference>
<name>A0A366WRJ0_9RHOB</name>
<gene>
    <name evidence="1" type="ORF">DS909_16630</name>
</gene>